<evidence type="ECO:0000313" key="3">
    <source>
        <dbReference type="EMBL" id="RQD87759.1"/>
    </source>
</evidence>
<evidence type="ECO:0000256" key="2">
    <source>
        <dbReference type="SAM" id="MobiDB-lite"/>
    </source>
</evidence>
<keyword evidence="1" id="KW-0175">Coiled coil</keyword>
<accession>A0A424Z0W2</accession>
<feature type="non-terminal residue" evidence="3">
    <location>
        <position position="735"/>
    </location>
</feature>
<comment type="caution">
    <text evidence="3">The sequence shown here is derived from an EMBL/GenBank/DDBJ whole genome shotgun (WGS) entry which is preliminary data.</text>
</comment>
<feature type="region of interest" description="Disordered" evidence="2">
    <location>
        <begin position="164"/>
        <end position="393"/>
    </location>
</feature>
<protein>
    <submittedName>
        <fullName evidence="3">Uncharacterized protein</fullName>
    </submittedName>
</protein>
<feature type="compositionally biased region" description="Polar residues" evidence="2">
    <location>
        <begin position="306"/>
        <end position="317"/>
    </location>
</feature>
<feature type="compositionally biased region" description="Basic and acidic residues" evidence="2">
    <location>
        <begin position="415"/>
        <end position="434"/>
    </location>
</feature>
<feature type="coiled-coil region" evidence="1">
    <location>
        <begin position="567"/>
        <end position="640"/>
    </location>
</feature>
<evidence type="ECO:0000256" key="1">
    <source>
        <dbReference type="SAM" id="Coils"/>
    </source>
</evidence>
<name>A0A424Z0W2_9EURY</name>
<feature type="region of interest" description="Disordered" evidence="2">
    <location>
        <begin position="515"/>
        <end position="555"/>
    </location>
</feature>
<dbReference type="EMBL" id="QZAB01000227">
    <property type="protein sequence ID" value="RQD87759.1"/>
    <property type="molecule type" value="Genomic_DNA"/>
</dbReference>
<feature type="compositionally biased region" description="Polar residues" evidence="2">
    <location>
        <begin position="273"/>
        <end position="286"/>
    </location>
</feature>
<feature type="compositionally biased region" description="Basic and acidic residues" evidence="2">
    <location>
        <begin position="459"/>
        <end position="480"/>
    </location>
</feature>
<dbReference type="Proteomes" id="UP000284763">
    <property type="component" value="Unassembled WGS sequence"/>
</dbReference>
<organism evidence="3 4">
    <name type="scientific">Methanosalsum natronophilum</name>
    <dbReference type="NCBI Taxonomy" id="768733"/>
    <lineage>
        <taxon>Archaea</taxon>
        <taxon>Methanobacteriati</taxon>
        <taxon>Methanobacteriota</taxon>
        <taxon>Stenosarchaea group</taxon>
        <taxon>Methanomicrobia</taxon>
        <taxon>Methanosarcinales</taxon>
        <taxon>Methanosarcinaceae</taxon>
        <taxon>Methanosalsum</taxon>
    </lineage>
</organism>
<feature type="compositionally biased region" description="Acidic residues" evidence="2">
    <location>
        <begin position="365"/>
        <end position="384"/>
    </location>
</feature>
<sequence length="735" mass="83328">QDISDPSQFEQGEEPPFLDVAKVAAGNKGKNEIDQPPFEIDSGDEDINNFAPPSFEGIPDISNLSSDEQEGAVPEQEEHDIPPFLDVAKSSPQKDKLPFITENNENESVDNEVPTLDFNLDKNVEIPDFQKDNELFDQTELESIDLESSDSFIEDDIKTEFEKIDTPIIPQKDSSENNTEIEMDEAQSSSFEFQKSDNKNNIEDPVETIKRIREQLLENRRMRESKDYSVQSLDDEDSSISAEIPFDEGQFGSDDKETLRPKTTSKTMDEVNEPSSVPTNHTQFESMGSGMQDKPETGNVKETNKKQYQVPVSSSVQHETEPSPFIPPVQGLSTKGTSPDVGLNETDNMSNTNFETPFQEKTPDDFDPFSEEDFFGGGIDDDDIPQTKQSSVSMVMNKASSLFKKMVQGLSRGGSLKDRMDDISSDLNRDKESPFLEEDPFQDEIEKNKDDTDIFSTPFEEHDPKDHTDEPETFQHKGLDLEEIDDNNTSFEFELNESEPVPDIQNNKTPIEVETDESDTITGIQKSKESDISESVTIDERTEDHSKPNISHEDETNVELTGKDSELDELRQNITDLRSSVNDISQMDSKLESFKSDIVEIVNTELNSSTKRTNEISQEIERIKENVQQFREENESNKKNLLLLGDSIQELKESQEKLMQSVQDTYTNFDTDIQELKSKVTKLDQIDEIEECVAEINQKNEDMEKVFDDLGANVTTILNELSHAYDSNEELRTNI</sequence>
<feature type="compositionally biased region" description="Acidic residues" evidence="2">
    <location>
        <begin position="67"/>
        <end position="78"/>
    </location>
</feature>
<feature type="compositionally biased region" description="Polar residues" evidence="2">
    <location>
        <begin position="345"/>
        <end position="356"/>
    </location>
</feature>
<feature type="non-terminal residue" evidence="3">
    <location>
        <position position="1"/>
    </location>
</feature>
<evidence type="ECO:0000313" key="4">
    <source>
        <dbReference type="Proteomes" id="UP000284763"/>
    </source>
</evidence>
<feature type="compositionally biased region" description="Basic and acidic residues" evidence="2">
    <location>
        <begin position="194"/>
        <end position="227"/>
    </location>
</feature>
<proteinExistence type="predicted"/>
<feature type="compositionally biased region" description="Polar residues" evidence="2">
    <location>
        <begin position="1"/>
        <end position="10"/>
    </location>
</feature>
<reference evidence="3 4" key="1">
    <citation type="submission" date="2018-08" db="EMBL/GenBank/DDBJ databases">
        <title>The metabolism and importance of syntrophic acetate oxidation coupled to methane or sulfide production in haloalkaline environments.</title>
        <authorList>
            <person name="Timmers P.H.A."/>
            <person name="Vavourakis C.D."/>
            <person name="Sorokin D.Y."/>
            <person name="Sinninghe Damste J.S."/>
            <person name="Muyzer G."/>
            <person name="Stams A.J.M."/>
            <person name="Plugge C.M."/>
        </authorList>
    </citation>
    <scope>NUCLEOTIDE SEQUENCE [LARGE SCALE GENOMIC DNA]</scope>
    <source>
        <strain evidence="3">MSAO_Arc3</strain>
    </source>
</reference>
<feature type="coiled-coil region" evidence="1">
    <location>
        <begin position="686"/>
        <end position="713"/>
    </location>
</feature>
<feature type="region of interest" description="Disordered" evidence="2">
    <location>
        <begin position="411"/>
        <end position="481"/>
    </location>
</feature>
<feature type="compositionally biased region" description="Basic and acidic residues" evidence="2">
    <location>
        <begin position="538"/>
        <end position="555"/>
    </location>
</feature>
<gene>
    <name evidence="3" type="ORF">D5R95_03400</name>
</gene>
<feature type="region of interest" description="Disordered" evidence="2">
    <location>
        <begin position="1"/>
        <end position="114"/>
    </location>
</feature>
<dbReference type="AlphaFoldDB" id="A0A424Z0W2"/>